<dbReference type="PROSITE" id="PS51186">
    <property type="entry name" value="GNAT"/>
    <property type="match status" value="1"/>
</dbReference>
<sequence length="192" mass="20447">MTTVQPEPIRTDRLTLLPLRVEHADEMAVVLADPGLHTFTGGVPETAEALRARYARWVAGSPDPAQSWCNWVVRLRGTDELTGTVQATITTDGGPGAGATAEVAWVVGTAWQGHGIATEAARGLVAWLRAHQVATVVAHIHPDHAASAAVAAAVGLTPTDQWQDGELRWERRPDGCAPDREGDQAEWSGDPD</sequence>
<organism evidence="3 4">
    <name type="scientific">Streptacidiphilus pinicola</name>
    <dbReference type="NCBI Taxonomy" id="2219663"/>
    <lineage>
        <taxon>Bacteria</taxon>
        <taxon>Bacillati</taxon>
        <taxon>Actinomycetota</taxon>
        <taxon>Actinomycetes</taxon>
        <taxon>Kitasatosporales</taxon>
        <taxon>Streptomycetaceae</taxon>
        <taxon>Streptacidiphilus</taxon>
    </lineage>
</organism>
<dbReference type="Pfam" id="PF13302">
    <property type="entry name" value="Acetyltransf_3"/>
    <property type="match status" value="1"/>
</dbReference>
<evidence type="ECO:0000259" key="2">
    <source>
        <dbReference type="PROSITE" id="PS51186"/>
    </source>
</evidence>
<accession>A0A2X0IPM8</accession>
<protein>
    <submittedName>
        <fullName evidence="3">GNAT family N-acetyltransferase</fullName>
    </submittedName>
</protein>
<dbReference type="InterPro" id="IPR016181">
    <property type="entry name" value="Acyl_CoA_acyltransferase"/>
</dbReference>
<dbReference type="PANTHER" id="PTHR43792">
    <property type="entry name" value="GNAT FAMILY, PUTATIVE (AFU_ORTHOLOGUE AFUA_3G00765)-RELATED-RELATED"/>
    <property type="match status" value="1"/>
</dbReference>
<evidence type="ECO:0000313" key="3">
    <source>
        <dbReference type="EMBL" id="RAG86607.1"/>
    </source>
</evidence>
<dbReference type="Gene3D" id="3.40.630.30">
    <property type="match status" value="1"/>
</dbReference>
<dbReference type="RefSeq" id="WP_111499692.1">
    <property type="nucleotide sequence ID" value="NZ_QKYN01000023.1"/>
</dbReference>
<feature type="region of interest" description="Disordered" evidence="1">
    <location>
        <begin position="161"/>
        <end position="192"/>
    </location>
</feature>
<dbReference type="GO" id="GO:0016747">
    <property type="term" value="F:acyltransferase activity, transferring groups other than amino-acyl groups"/>
    <property type="evidence" value="ECO:0007669"/>
    <property type="project" value="InterPro"/>
</dbReference>
<dbReference type="Proteomes" id="UP000248889">
    <property type="component" value="Unassembled WGS sequence"/>
</dbReference>
<dbReference type="OrthoDB" id="4403558at2"/>
<keyword evidence="4" id="KW-1185">Reference proteome</keyword>
<feature type="domain" description="N-acetyltransferase" evidence="2">
    <location>
        <begin position="14"/>
        <end position="174"/>
    </location>
</feature>
<comment type="caution">
    <text evidence="3">The sequence shown here is derived from an EMBL/GenBank/DDBJ whole genome shotgun (WGS) entry which is preliminary data.</text>
</comment>
<dbReference type="AlphaFoldDB" id="A0A2X0IPM8"/>
<evidence type="ECO:0000256" key="1">
    <source>
        <dbReference type="SAM" id="MobiDB-lite"/>
    </source>
</evidence>
<proteinExistence type="predicted"/>
<reference evidence="3 4" key="1">
    <citation type="submission" date="2018-06" db="EMBL/GenBank/DDBJ databases">
        <title>Streptacidiphilus pinicola sp. nov., isolated from pine grove soil.</title>
        <authorList>
            <person name="Roh S.G."/>
            <person name="Park S."/>
            <person name="Kim M.-K."/>
            <person name="Yun B.-R."/>
            <person name="Park J."/>
            <person name="Kim M.J."/>
            <person name="Kim Y.S."/>
            <person name="Kim S.B."/>
        </authorList>
    </citation>
    <scope>NUCLEOTIDE SEQUENCE [LARGE SCALE GENOMIC DNA]</scope>
    <source>
        <strain evidence="3 4">MMS16-CNU450</strain>
    </source>
</reference>
<feature type="compositionally biased region" description="Basic and acidic residues" evidence="1">
    <location>
        <begin position="165"/>
        <end position="183"/>
    </location>
</feature>
<dbReference type="InterPro" id="IPR051531">
    <property type="entry name" value="N-acetyltransferase"/>
</dbReference>
<dbReference type="SUPFAM" id="SSF55729">
    <property type="entry name" value="Acyl-CoA N-acyltransferases (Nat)"/>
    <property type="match status" value="1"/>
</dbReference>
<dbReference type="PANTHER" id="PTHR43792:SF1">
    <property type="entry name" value="N-ACETYLTRANSFERASE DOMAIN-CONTAINING PROTEIN"/>
    <property type="match status" value="1"/>
</dbReference>
<evidence type="ECO:0000313" key="4">
    <source>
        <dbReference type="Proteomes" id="UP000248889"/>
    </source>
</evidence>
<dbReference type="EMBL" id="QKYN01000023">
    <property type="protein sequence ID" value="RAG86607.1"/>
    <property type="molecule type" value="Genomic_DNA"/>
</dbReference>
<name>A0A2X0IPM8_9ACTN</name>
<dbReference type="InterPro" id="IPR000182">
    <property type="entry name" value="GNAT_dom"/>
</dbReference>
<gene>
    <name evidence="3" type="ORF">DN069_05510</name>
</gene>
<keyword evidence="3" id="KW-0808">Transferase</keyword>